<dbReference type="InterPro" id="IPR055553">
    <property type="entry name" value="DUF7129"/>
</dbReference>
<dbReference type="EMBL" id="JBHTAP010000001">
    <property type="protein sequence ID" value="MFC7236292.1"/>
    <property type="molecule type" value="Genomic_DNA"/>
</dbReference>
<gene>
    <name evidence="2" type="ORF">ACFQJ4_13295</name>
</gene>
<dbReference type="NCBIfam" id="NF033497">
    <property type="entry name" value="rubre_like_arch"/>
    <property type="match status" value="1"/>
</dbReference>
<protein>
    <submittedName>
        <fullName evidence="2">Rubrerythrin-like domain-containing protein</fullName>
    </submittedName>
</protein>
<dbReference type="RefSeq" id="WP_276234449.1">
    <property type="nucleotide sequence ID" value="NZ_CP119802.1"/>
</dbReference>
<dbReference type="Pfam" id="PF23455">
    <property type="entry name" value="DUF7129"/>
    <property type="match status" value="1"/>
</dbReference>
<evidence type="ECO:0000259" key="1">
    <source>
        <dbReference type="Pfam" id="PF23455"/>
    </source>
</evidence>
<evidence type="ECO:0000313" key="3">
    <source>
        <dbReference type="Proteomes" id="UP001596398"/>
    </source>
</evidence>
<evidence type="ECO:0000313" key="2">
    <source>
        <dbReference type="EMBL" id="MFC7236292.1"/>
    </source>
</evidence>
<dbReference type="GeneID" id="79268005"/>
<keyword evidence="3" id="KW-1185">Reference proteome</keyword>
<feature type="domain" description="DUF7129" evidence="1">
    <location>
        <begin position="9"/>
        <end position="45"/>
    </location>
</feature>
<comment type="caution">
    <text evidence="2">The sequence shown here is derived from an EMBL/GenBank/DDBJ whole genome shotgun (WGS) entry which is preliminary data.</text>
</comment>
<name>A0ABD5ZSL5_9EURY</name>
<dbReference type="Proteomes" id="UP001596398">
    <property type="component" value="Unassembled WGS sequence"/>
</dbReference>
<accession>A0ABD5ZSL5</accession>
<dbReference type="AlphaFoldDB" id="A0ABD5ZSL5"/>
<organism evidence="2 3">
    <name type="scientific">Halosegnis marinus</name>
    <dbReference type="NCBI Taxonomy" id="3034023"/>
    <lineage>
        <taxon>Archaea</taxon>
        <taxon>Methanobacteriati</taxon>
        <taxon>Methanobacteriota</taxon>
        <taxon>Stenosarchaea group</taxon>
        <taxon>Halobacteria</taxon>
        <taxon>Halobacteriales</taxon>
        <taxon>Natronomonadaceae</taxon>
        <taxon>Halosegnis</taxon>
    </lineage>
</organism>
<reference evidence="2 3" key="1">
    <citation type="journal article" date="2019" name="Int. J. Syst. Evol. Microbiol.">
        <title>The Global Catalogue of Microorganisms (GCM) 10K type strain sequencing project: providing services to taxonomists for standard genome sequencing and annotation.</title>
        <authorList>
            <consortium name="The Broad Institute Genomics Platform"/>
            <consortium name="The Broad Institute Genome Sequencing Center for Infectious Disease"/>
            <person name="Wu L."/>
            <person name="Ma J."/>
        </authorList>
    </citation>
    <scope>NUCLEOTIDE SEQUENCE [LARGE SCALE GENOMIC DNA]</scope>
    <source>
        <strain evidence="2 3">DT85</strain>
    </source>
</reference>
<proteinExistence type="predicted"/>
<sequence>MVPKPKTSSEPTLYVCRDCGDGIENPEDTRKCPECGGWLVNSSVPHDD</sequence>